<evidence type="ECO:0000256" key="1">
    <source>
        <dbReference type="SAM" id="MobiDB-lite"/>
    </source>
</evidence>
<dbReference type="Gene3D" id="2.130.10.10">
    <property type="entry name" value="YVTN repeat-like/Quinoprotein amine dehydrogenase"/>
    <property type="match status" value="2"/>
</dbReference>
<name>A0ABP6RXL9_9PSEU</name>
<organism evidence="3 4">
    <name type="scientific">Saccharopolyspora gregorii</name>
    <dbReference type="NCBI Taxonomy" id="33914"/>
    <lineage>
        <taxon>Bacteria</taxon>
        <taxon>Bacillati</taxon>
        <taxon>Actinomycetota</taxon>
        <taxon>Actinomycetes</taxon>
        <taxon>Pseudonocardiales</taxon>
        <taxon>Pseudonocardiaceae</taxon>
        <taxon>Saccharopolyspora</taxon>
    </lineage>
</organism>
<sequence>MNRESAPPAPPGWLGSPADVIDGANRGWRVRPDDEHRQDPLGTALVRLRAGGEVVGAGVLLAPDRVATCAHVVAAVLDADAEAVDAPAGAVRLEFPLLPGAPEVDAEVADWRPIRPDGRGDVAILRVTGPVPAGALPAPARVTGEVWRHRFRVFGFPHGHDDGLWVTGELLGAQGTGWRQMRAGPHQPTIRPGYSGTPVWDEELRCVVGIVVTSATDSDTTAHLLPTAELGESWQAGLLNPYRGLRAFEERDAPYFHGREEDVNAVLAVLDREGRLVLAGASGAGKSSLVRAGLLPRLRARGTRIHEVRPEPGAVPDAVLAEVPADAELLFLDQFEEYVGADPAAARALLERLADQPAGGPRPVLTLRPGSLEELAGATTTTWLNECTHLLGPMTREQLRAAMTGPAAAAGGLAFEAGLVQRILSDAPPEPGSLPLVSLVLDLLWQHRVGGFLTHDAYERIGEVRGALSRTADAAFAALPARDRDATRRLLVLLTRQDGGGFARSALRWSEIPPRLHDLVRELAARRLLVIEDGPEPRVELVHQALITHWDRLDGWLRADAEFVAWQEELRGGVRRWLDSGREPELLLRGAALTTAAEHLRDRPDWLTPDQQDFVRHGERHARRRSRQWWTITALAVVLALVASLLALGLHRGNRSLSERIHQINAGQLVATAREQSIPRPRVALQLALAAWHESPGDPSAWGLLLEQRAKMQGVRAVLPIPPGELRDASASADGRTVLALTPGEVGPTPLHVVRGVGRARPQVRTLPTRDVVQAELSADGGLVAVADRWNAVSLWDAATGRELGVLPGPRPSVAPDLSGAGPVLRFSADGRHLLYLPSRTATPGAEVVPVLWDVARRAELPPPRIPLNAVADLFPTGDPESAVVLVPGGDVLTTSTRGAPQVVSADARANGVIGDGTRVLRCDQGGAPVVLDVATGATVRQVPGADCPLHLDRAGRYLVERGSTLLDLGTGLRYALGLVNGPVSQGRLITAFPGGGGTATGVFLEQDALFTATLPPPLGLPDPGQVSQPLATSADGTKSAAHDEDGALLLLGRGRSDVLARGPAAGGNTEVLFSGDGSLLYETRPDRLVVYDADDLHVEPEIPLPPQEDPPPIAELGPGEVAVLNAGALLRLDPRTGQRIAVDPLPATPVPPEGAGALLARPGHPGELVLAWGDSVHLWRLDGPGGAPRTVRTIPLPGDEATGLTTSPDGAQLVISTSTRARIADLDTGRLVSEVDTLGRIAAFVPPLLVEGGSAPEVWFTPQRRAIAQPAFTDATTSSDGRSLVVRWKDQDPVRVPLDPWELVGELCRIDDHEFTAEERALLPADSHPDRPCSVLDER</sequence>
<dbReference type="InterPro" id="IPR049052">
    <property type="entry name" value="nSTAND1"/>
</dbReference>
<reference evidence="4" key="1">
    <citation type="journal article" date="2019" name="Int. J. Syst. Evol. Microbiol.">
        <title>The Global Catalogue of Microorganisms (GCM) 10K type strain sequencing project: providing services to taxonomists for standard genome sequencing and annotation.</title>
        <authorList>
            <consortium name="The Broad Institute Genomics Platform"/>
            <consortium name="The Broad Institute Genome Sequencing Center for Infectious Disease"/>
            <person name="Wu L."/>
            <person name="Ma J."/>
        </authorList>
    </citation>
    <scope>NUCLEOTIDE SEQUENCE [LARGE SCALE GENOMIC DNA]</scope>
    <source>
        <strain evidence="4">JCM 9687</strain>
    </source>
</reference>
<comment type="caution">
    <text evidence="3">The sequence shown here is derived from an EMBL/GenBank/DDBJ whole genome shotgun (WGS) entry which is preliminary data.</text>
</comment>
<dbReference type="Pfam" id="PF20703">
    <property type="entry name" value="nSTAND1"/>
    <property type="match status" value="1"/>
</dbReference>
<dbReference type="InterPro" id="IPR015943">
    <property type="entry name" value="WD40/YVTN_repeat-like_dom_sf"/>
</dbReference>
<dbReference type="SUPFAM" id="SSF52540">
    <property type="entry name" value="P-loop containing nucleoside triphosphate hydrolases"/>
    <property type="match status" value="1"/>
</dbReference>
<dbReference type="InterPro" id="IPR027417">
    <property type="entry name" value="P-loop_NTPase"/>
</dbReference>
<dbReference type="CDD" id="cd01983">
    <property type="entry name" value="SIMIBI"/>
    <property type="match status" value="1"/>
</dbReference>
<dbReference type="EMBL" id="BAAAYK010000038">
    <property type="protein sequence ID" value="GAA3362745.1"/>
    <property type="molecule type" value="Genomic_DNA"/>
</dbReference>
<gene>
    <name evidence="3" type="ORF">GCM10020366_51920</name>
</gene>
<feature type="region of interest" description="Disordered" evidence="1">
    <location>
        <begin position="1019"/>
        <end position="1042"/>
    </location>
</feature>
<dbReference type="InterPro" id="IPR009003">
    <property type="entry name" value="Peptidase_S1_PA"/>
</dbReference>
<accession>A0ABP6RXL9</accession>
<evidence type="ECO:0000313" key="3">
    <source>
        <dbReference type="EMBL" id="GAA3362745.1"/>
    </source>
</evidence>
<dbReference type="Proteomes" id="UP001500483">
    <property type="component" value="Unassembled WGS sequence"/>
</dbReference>
<protein>
    <recommendedName>
        <fullName evidence="2">Novel STAND NTPase 1 domain-containing protein</fullName>
    </recommendedName>
</protein>
<evidence type="ECO:0000313" key="4">
    <source>
        <dbReference type="Proteomes" id="UP001500483"/>
    </source>
</evidence>
<dbReference type="Pfam" id="PF13365">
    <property type="entry name" value="Trypsin_2"/>
    <property type="match status" value="1"/>
</dbReference>
<dbReference type="SUPFAM" id="SSF69322">
    <property type="entry name" value="Tricorn protease domain 2"/>
    <property type="match status" value="1"/>
</dbReference>
<keyword evidence="4" id="KW-1185">Reference proteome</keyword>
<feature type="domain" description="Novel STAND NTPase 1" evidence="2">
    <location>
        <begin position="241"/>
        <end position="584"/>
    </location>
</feature>
<dbReference type="SUPFAM" id="SSF50494">
    <property type="entry name" value="Trypsin-like serine proteases"/>
    <property type="match status" value="1"/>
</dbReference>
<evidence type="ECO:0000259" key="2">
    <source>
        <dbReference type="Pfam" id="PF20703"/>
    </source>
</evidence>
<proteinExistence type="predicted"/>
<feature type="compositionally biased region" description="Polar residues" evidence="1">
    <location>
        <begin position="1026"/>
        <end position="1037"/>
    </location>
</feature>